<dbReference type="EMBL" id="JASPKY010000131">
    <property type="protein sequence ID" value="KAK9731476.1"/>
    <property type="molecule type" value="Genomic_DNA"/>
</dbReference>
<evidence type="ECO:0000256" key="3">
    <source>
        <dbReference type="ARBA" id="ARBA00022517"/>
    </source>
</evidence>
<evidence type="ECO:0000256" key="5">
    <source>
        <dbReference type="ARBA" id="ARBA00022737"/>
    </source>
</evidence>
<feature type="domain" description="C2H2-type" evidence="10">
    <location>
        <begin position="64"/>
        <end position="86"/>
    </location>
</feature>
<feature type="compositionally biased region" description="Low complexity" evidence="9">
    <location>
        <begin position="104"/>
        <end position="114"/>
    </location>
</feature>
<evidence type="ECO:0000313" key="11">
    <source>
        <dbReference type="EMBL" id="KAK9731476.1"/>
    </source>
</evidence>
<feature type="region of interest" description="Disordered" evidence="9">
    <location>
        <begin position="82"/>
        <end position="115"/>
    </location>
</feature>
<protein>
    <submittedName>
        <fullName evidence="11">C2H2 type zinc-finger (2 copies)</fullName>
    </submittedName>
</protein>
<evidence type="ECO:0000256" key="1">
    <source>
        <dbReference type="ARBA" id="ARBA00004496"/>
    </source>
</evidence>
<keyword evidence="7" id="KW-0862">Zinc</keyword>
<dbReference type="InterPro" id="IPR036236">
    <property type="entry name" value="Znf_C2H2_sf"/>
</dbReference>
<dbReference type="Pfam" id="PF12756">
    <property type="entry name" value="zf-C2H2_2"/>
    <property type="match status" value="1"/>
</dbReference>
<name>A0AAW1LD52_POPJA</name>
<dbReference type="PANTHER" id="PTHR13182:SF8">
    <property type="entry name" value="CYTOPLASMIC 60S SUBUNIT BIOGENESIS FACTOR ZNF622"/>
    <property type="match status" value="1"/>
</dbReference>
<dbReference type="Proteomes" id="UP001458880">
    <property type="component" value="Unassembled WGS sequence"/>
</dbReference>
<keyword evidence="12" id="KW-1185">Reference proteome</keyword>
<proteinExistence type="inferred from homology"/>
<dbReference type="PANTHER" id="PTHR13182">
    <property type="entry name" value="ZINC FINGER PROTEIN 622"/>
    <property type="match status" value="1"/>
</dbReference>
<reference evidence="11 12" key="1">
    <citation type="journal article" date="2024" name="BMC Genomics">
        <title>De novo assembly and annotation of Popillia japonica's genome with initial clues to its potential as an invasive pest.</title>
        <authorList>
            <person name="Cucini C."/>
            <person name="Boschi S."/>
            <person name="Funari R."/>
            <person name="Cardaioli E."/>
            <person name="Iannotti N."/>
            <person name="Marturano G."/>
            <person name="Paoli F."/>
            <person name="Bruttini M."/>
            <person name="Carapelli A."/>
            <person name="Frati F."/>
            <person name="Nardi F."/>
        </authorList>
    </citation>
    <scope>NUCLEOTIDE SEQUENCE [LARGE SCALE GENOMIC DNA]</scope>
    <source>
        <strain evidence="11">DMR45628</strain>
    </source>
</reference>
<dbReference type="GO" id="GO:0042273">
    <property type="term" value="P:ribosomal large subunit biogenesis"/>
    <property type="evidence" value="ECO:0007669"/>
    <property type="project" value="TreeGrafter"/>
</dbReference>
<evidence type="ECO:0000256" key="7">
    <source>
        <dbReference type="ARBA" id="ARBA00022833"/>
    </source>
</evidence>
<evidence type="ECO:0000259" key="10">
    <source>
        <dbReference type="PROSITE" id="PS00028"/>
    </source>
</evidence>
<feature type="compositionally biased region" description="Polar residues" evidence="9">
    <location>
        <begin position="91"/>
        <end position="103"/>
    </location>
</feature>
<dbReference type="PROSITE" id="PS00028">
    <property type="entry name" value="ZINC_FINGER_C2H2_1"/>
    <property type="match status" value="2"/>
</dbReference>
<dbReference type="InterPro" id="IPR022755">
    <property type="entry name" value="Znf_C2H2_jaz"/>
</dbReference>
<evidence type="ECO:0000256" key="6">
    <source>
        <dbReference type="ARBA" id="ARBA00022771"/>
    </source>
</evidence>
<comment type="subcellular location">
    <subcellularLocation>
        <location evidence="1">Cytoplasm</location>
    </subcellularLocation>
</comment>
<accession>A0AAW1LD52</accession>
<keyword evidence="3" id="KW-0690">Ribosome biogenesis</keyword>
<dbReference type="Pfam" id="PF12171">
    <property type="entry name" value="zf-C2H2_jaz"/>
    <property type="match status" value="1"/>
</dbReference>
<keyword evidence="2" id="KW-0963">Cytoplasm</keyword>
<dbReference type="GO" id="GO:0008270">
    <property type="term" value="F:zinc ion binding"/>
    <property type="evidence" value="ECO:0007669"/>
    <property type="project" value="UniProtKB-KW"/>
</dbReference>
<dbReference type="GO" id="GO:0003676">
    <property type="term" value="F:nucleic acid binding"/>
    <property type="evidence" value="ECO:0007669"/>
    <property type="project" value="InterPro"/>
</dbReference>
<dbReference type="SMART" id="SM00355">
    <property type="entry name" value="ZnF_C2H2"/>
    <property type="match status" value="4"/>
</dbReference>
<gene>
    <name evidence="11" type="ORF">QE152_g13597</name>
</gene>
<organism evidence="11 12">
    <name type="scientific">Popillia japonica</name>
    <name type="common">Japanese beetle</name>
    <dbReference type="NCBI Taxonomy" id="7064"/>
    <lineage>
        <taxon>Eukaryota</taxon>
        <taxon>Metazoa</taxon>
        <taxon>Ecdysozoa</taxon>
        <taxon>Arthropoda</taxon>
        <taxon>Hexapoda</taxon>
        <taxon>Insecta</taxon>
        <taxon>Pterygota</taxon>
        <taxon>Neoptera</taxon>
        <taxon>Endopterygota</taxon>
        <taxon>Coleoptera</taxon>
        <taxon>Polyphaga</taxon>
        <taxon>Scarabaeiformia</taxon>
        <taxon>Scarabaeidae</taxon>
        <taxon>Rutelinae</taxon>
        <taxon>Popillia</taxon>
    </lineage>
</organism>
<comment type="similarity">
    <text evidence="8">Belongs to the REI1 family.</text>
</comment>
<evidence type="ECO:0000256" key="9">
    <source>
        <dbReference type="SAM" id="MobiDB-lite"/>
    </source>
</evidence>
<sequence>MDSFTCISCRVMFKNGENQRLHYKTDWHRYNLKRKVAELPPVNLEDFQKRAYISHKEIDTSVYCSACRKSFSTQNAYENHLNSKKHKEKLTSVQSNASNMHHQNSSSDNNADSNKPMLKDIIEVDIETDSEVEEVDSDEWADDDEKTGDVVNCNKCLFCTFTSVSLLNRIEHMSITHSFFIPDVEYCIDIKGLLQYLAEKITFGFMCIWCNENGRTFHSAEAALNHMIDKGHCKMLHEGLTLAEYADFYDYSSSYPDNSNDVDKDSEVYTNELDDSDYQLVLPSGAVVGHRSLMRYYKQNIDPDRAVMLSKNTRKLHKVLAGYRALGWSVTQQEAAARKARDLHQMKRMQSKYHMQLGMKANKLQKHFRQQTNF</sequence>
<evidence type="ECO:0000256" key="8">
    <source>
        <dbReference type="ARBA" id="ARBA00034126"/>
    </source>
</evidence>
<dbReference type="InterPro" id="IPR041661">
    <property type="entry name" value="ZN622/Rei1/Reh1_Znf-C2H2"/>
</dbReference>
<evidence type="ECO:0000313" key="12">
    <source>
        <dbReference type="Proteomes" id="UP001458880"/>
    </source>
</evidence>
<dbReference type="SUPFAM" id="SSF57667">
    <property type="entry name" value="beta-beta-alpha zinc fingers"/>
    <property type="match status" value="2"/>
</dbReference>
<dbReference type="InterPro" id="IPR003604">
    <property type="entry name" value="Matrin/U1-like-C_Znf_C2H2"/>
</dbReference>
<dbReference type="GO" id="GO:0030687">
    <property type="term" value="C:preribosome, large subunit precursor"/>
    <property type="evidence" value="ECO:0007669"/>
    <property type="project" value="TreeGrafter"/>
</dbReference>
<dbReference type="GO" id="GO:0005737">
    <property type="term" value="C:cytoplasm"/>
    <property type="evidence" value="ECO:0007669"/>
    <property type="project" value="UniProtKB-SubCell"/>
</dbReference>
<dbReference type="Gene3D" id="3.30.160.60">
    <property type="entry name" value="Classic Zinc Finger"/>
    <property type="match status" value="1"/>
</dbReference>
<keyword evidence="4" id="KW-0479">Metal-binding</keyword>
<evidence type="ECO:0000256" key="2">
    <source>
        <dbReference type="ARBA" id="ARBA00022490"/>
    </source>
</evidence>
<dbReference type="InterPro" id="IPR040025">
    <property type="entry name" value="Znf622/Rei1/Reh1"/>
</dbReference>
<dbReference type="SMART" id="SM00451">
    <property type="entry name" value="ZnF_U1"/>
    <property type="match status" value="2"/>
</dbReference>
<comment type="caution">
    <text evidence="11">The sequence shown here is derived from an EMBL/GenBank/DDBJ whole genome shotgun (WGS) entry which is preliminary data.</text>
</comment>
<dbReference type="AlphaFoldDB" id="A0AAW1LD52"/>
<keyword evidence="5" id="KW-0677">Repeat</keyword>
<dbReference type="InterPro" id="IPR013087">
    <property type="entry name" value="Znf_C2H2_type"/>
</dbReference>
<evidence type="ECO:0000256" key="4">
    <source>
        <dbReference type="ARBA" id="ARBA00022723"/>
    </source>
</evidence>
<feature type="domain" description="C2H2-type" evidence="10">
    <location>
        <begin position="6"/>
        <end position="28"/>
    </location>
</feature>
<keyword evidence="6 11" id="KW-0863">Zinc-finger</keyword>